<dbReference type="EMBL" id="LFWZ01000020">
    <property type="protein sequence ID" value="KON30817.1"/>
    <property type="molecule type" value="Genomic_DNA"/>
</dbReference>
<feature type="non-terminal residue" evidence="1">
    <location>
        <position position="1"/>
    </location>
</feature>
<evidence type="ECO:0000313" key="2">
    <source>
        <dbReference type="Proteomes" id="UP000037210"/>
    </source>
</evidence>
<reference evidence="1 2" key="1">
    <citation type="submission" date="2015-06" db="EMBL/GenBank/DDBJ databases">
        <title>New insights into the roles of widespread benthic archaea in carbon and nitrogen cycling.</title>
        <authorList>
            <person name="Lazar C.S."/>
            <person name="Baker B.J."/>
            <person name="Seitz K.W."/>
            <person name="Hyde A.S."/>
            <person name="Dick G.J."/>
            <person name="Hinrichs K.-U."/>
            <person name="Teske A.P."/>
        </authorList>
    </citation>
    <scope>NUCLEOTIDE SEQUENCE [LARGE SCALE GENOMIC DNA]</scope>
    <source>
        <strain evidence="1">DG-45</strain>
    </source>
</reference>
<dbReference type="AlphaFoldDB" id="A0A0M0BQF5"/>
<sequence>PADDPCVFSFSYRSVIAHGEARVHTDPLRVAEALRLLVEKYASAEMADRMTVDSISRRPIAVVEITVDEMTGKRSPP</sequence>
<name>A0A0M0BQF5_9ARCH</name>
<comment type="caution">
    <text evidence="1">The sequence shown here is derived from an EMBL/GenBank/DDBJ whole genome shotgun (WGS) entry which is preliminary data.</text>
</comment>
<dbReference type="InterPro" id="IPR012349">
    <property type="entry name" value="Split_barrel_FMN-bd"/>
</dbReference>
<dbReference type="Pfam" id="PF12900">
    <property type="entry name" value="Pyridox_ox_2"/>
    <property type="match status" value="1"/>
</dbReference>
<evidence type="ECO:0008006" key="3">
    <source>
        <dbReference type="Google" id="ProtNLM"/>
    </source>
</evidence>
<dbReference type="InterPro" id="IPR024747">
    <property type="entry name" value="Pyridox_Oxase-rel"/>
</dbReference>
<organism evidence="1 2">
    <name type="scientific">miscellaneous Crenarchaeota group-15 archaeon DG-45</name>
    <dbReference type="NCBI Taxonomy" id="1685127"/>
    <lineage>
        <taxon>Archaea</taxon>
        <taxon>Candidatus Bathyarchaeota</taxon>
        <taxon>MCG-15</taxon>
    </lineage>
</organism>
<gene>
    <name evidence="1" type="ORF">AC482_02940</name>
</gene>
<evidence type="ECO:0000313" key="1">
    <source>
        <dbReference type="EMBL" id="KON30817.1"/>
    </source>
</evidence>
<accession>A0A0M0BQF5</accession>
<protein>
    <recommendedName>
        <fullName evidence="3">Pyridoxamine 5'-phosphate oxidase</fullName>
    </recommendedName>
</protein>
<dbReference type="Gene3D" id="2.30.110.10">
    <property type="entry name" value="Electron Transport, Fmn-binding Protein, Chain A"/>
    <property type="match status" value="1"/>
</dbReference>
<dbReference type="SUPFAM" id="SSF50475">
    <property type="entry name" value="FMN-binding split barrel"/>
    <property type="match status" value="1"/>
</dbReference>
<dbReference type="Proteomes" id="UP000037210">
    <property type="component" value="Unassembled WGS sequence"/>
</dbReference>
<proteinExistence type="predicted"/>